<accession>A0A2H1VA41</accession>
<gene>
    <name evidence="1" type="ORF">SFRICE_017656</name>
</gene>
<sequence length="242" mass="27828">MRRSTSFYKRLCQRFRGIKSTQCVIPDDNLAVHFDKIKKKRCPTLGFSPVSWVRLHTHDTQTRNNNLWVTQRVAPCGNRTRYPLRGSQLPSHRTNRAFEFIILVRSYPNHPKGPPQHPHFVLFNICTIVHDTISLIVCRLATSLTGGNTDSGKEFHSLAVRTRKLEEINSLFKLQSLRLFLRVNNHPIASLALGEARESVRLLLTINHPVPTPAFRAEAPLFTGHWRNKGDKFLRNLSTNHK</sequence>
<name>A0A2H1VA41_SPOFR</name>
<dbReference type="EMBL" id="ODYU01001269">
    <property type="protein sequence ID" value="SOQ37252.1"/>
    <property type="molecule type" value="Genomic_DNA"/>
</dbReference>
<protein>
    <submittedName>
        <fullName evidence="1">SFRICE_017656</fullName>
    </submittedName>
</protein>
<evidence type="ECO:0000313" key="1">
    <source>
        <dbReference type="EMBL" id="SOQ37252.1"/>
    </source>
</evidence>
<proteinExistence type="predicted"/>
<organism evidence="1">
    <name type="scientific">Spodoptera frugiperda</name>
    <name type="common">Fall armyworm</name>
    <dbReference type="NCBI Taxonomy" id="7108"/>
    <lineage>
        <taxon>Eukaryota</taxon>
        <taxon>Metazoa</taxon>
        <taxon>Ecdysozoa</taxon>
        <taxon>Arthropoda</taxon>
        <taxon>Hexapoda</taxon>
        <taxon>Insecta</taxon>
        <taxon>Pterygota</taxon>
        <taxon>Neoptera</taxon>
        <taxon>Endopterygota</taxon>
        <taxon>Lepidoptera</taxon>
        <taxon>Glossata</taxon>
        <taxon>Ditrysia</taxon>
        <taxon>Noctuoidea</taxon>
        <taxon>Noctuidae</taxon>
        <taxon>Amphipyrinae</taxon>
        <taxon>Spodoptera</taxon>
    </lineage>
</organism>
<reference evidence="1" key="1">
    <citation type="submission" date="2016-07" db="EMBL/GenBank/DDBJ databases">
        <authorList>
            <person name="Bretaudeau A."/>
        </authorList>
    </citation>
    <scope>NUCLEOTIDE SEQUENCE</scope>
    <source>
        <strain evidence="1">Rice</strain>
        <tissue evidence="1">Whole body</tissue>
    </source>
</reference>
<dbReference type="AlphaFoldDB" id="A0A2H1VA41"/>